<dbReference type="EMBL" id="CP043311">
    <property type="protein sequence ID" value="QEY65731.1"/>
    <property type="molecule type" value="Genomic_DNA"/>
</dbReference>
<dbReference type="Proteomes" id="UP000327179">
    <property type="component" value="Chromosome"/>
</dbReference>
<reference evidence="1 2" key="1">
    <citation type="submission" date="2019-08" db="EMBL/GenBank/DDBJ databases">
        <title>Whole-genome Sequencing of e-waste polymer degrading bacterium Pseudomonas sp. strain PE08.</title>
        <authorList>
            <person name="Kirdat K."/>
            <person name="Debbarma P."/>
            <person name="Narawade N."/>
            <person name="Suyal D."/>
            <person name="Thorat V."/>
            <person name="Shouche Y."/>
            <person name="Goel R."/>
            <person name="Yadav A."/>
        </authorList>
    </citation>
    <scope>NUCLEOTIDE SEQUENCE [LARGE SCALE GENOMIC DNA]</scope>
    <source>
        <strain evidence="1 2">PE08</strain>
    </source>
</reference>
<name>A0A5J6QWK0_9GAMM</name>
<evidence type="ECO:0000313" key="2">
    <source>
        <dbReference type="Proteomes" id="UP000327179"/>
    </source>
</evidence>
<dbReference type="KEGG" id="plal:FXN65_07940"/>
<sequence>MDFHIRSLLDHQQYHDPELEAENLGISPESWPLFGQVWPSGQVLAHTMLTMELEGKRILEVGAGLALASLVVHRRGGDVTASDYHPLIPGFLAENLRLNDLGPINYQAAKWSDINDDLGLFDMIIGSDVIYEREQPAQLADFIDRHSADLVDVYIVDPNRPNRSKFCREMAELEYASQITCMNRVMNNGEAYKGSLLHFQRDDSRFNQ</sequence>
<dbReference type="InterPro" id="IPR019410">
    <property type="entry name" value="Methyltransf_16"/>
</dbReference>
<keyword evidence="2" id="KW-1185">Reference proteome</keyword>
<keyword evidence="1" id="KW-0489">Methyltransferase</keyword>
<dbReference type="Gene3D" id="3.40.50.150">
    <property type="entry name" value="Vaccinia Virus protein VP39"/>
    <property type="match status" value="1"/>
</dbReference>
<evidence type="ECO:0000313" key="1">
    <source>
        <dbReference type="EMBL" id="QEY65731.1"/>
    </source>
</evidence>
<dbReference type="GO" id="GO:0008168">
    <property type="term" value="F:methyltransferase activity"/>
    <property type="evidence" value="ECO:0007669"/>
    <property type="project" value="UniProtKB-KW"/>
</dbReference>
<accession>A0A5J6QWK0</accession>
<dbReference type="InterPro" id="IPR029063">
    <property type="entry name" value="SAM-dependent_MTases_sf"/>
</dbReference>
<dbReference type="AlphaFoldDB" id="A0A5J6QWK0"/>
<protein>
    <submittedName>
        <fullName evidence="1">SAM-dependent methyltransferase</fullName>
    </submittedName>
</protein>
<dbReference type="PANTHER" id="PTHR14614">
    <property type="entry name" value="HEPATOCELLULAR CARCINOMA-ASSOCIATED ANTIGEN"/>
    <property type="match status" value="1"/>
</dbReference>
<proteinExistence type="predicted"/>
<dbReference type="GO" id="GO:0032259">
    <property type="term" value="P:methylation"/>
    <property type="evidence" value="ECO:0007669"/>
    <property type="project" value="UniProtKB-KW"/>
</dbReference>
<keyword evidence="1" id="KW-0808">Transferase</keyword>
<gene>
    <name evidence="1" type="ORF">FXN65_07940</name>
</gene>
<dbReference type="SUPFAM" id="SSF53335">
    <property type="entry name" value="S-adenosyl-L-methionine-dependent methyltransferases"/>
    <property type="match status" value="1"/>
</dbReference>
<organism evidence="1 2">
    <name type="scientific">Metapseudomonas lalkuanensis</name>
    <dbReference type="NCBI Taxonomy" id="2604832"/>
    <lineage>
        <taxon>Bacteria</taxon>
        <taxon>Pseudomonadati</taxon>
        <taxon>Pseudomonadota</taxon>
        <taxon>Gammaproteobacteria</taxon>
        <taxon>Pseudomonadales</taxon>
        <taxon>Pseudomonadaceae</taxon>
        <taxon>Metapseudomonas</taxon>
    </lineage>
</organism>
<dbReference type="Pfam" id="PF10294">
    <property type="entry name" value="Methyltransf_16"/>
    <property type="match status" value="1"/>
</dbReference>